<dbReference type="GO" id="GO:0016814">
    <property type="term" value="F:hydrolase activity, acting on carbon-nitrogen (but not peptide) bonds, in cyclic amidines"/>
    <property type="evidence" value="ECO:0007669"/>
    <property type="project" value="UniProtKB-ARBA"/>
</dbReference>
<dbReference type="InterPro" id="IPR001365">
    <property type="entry name" value="A_deaminase_dom"/>
</dbReference>
<dbReference type="GO" id="GO:0046872">
    <property type="term" value="F:metal ion binding"/>
    <property type="evidence" value="ECO:0007669"/>
    <property type="project" value="UniProtKB-KW"/>
</dbReference>
<accession>A0A1I3JVZ8</accession>
<dbReference type="STRING" id="1114924.SAMN05216258_108173"/>
<evidence type="ECO:0000256" key="5">
    <source>
        <dbReference type="ARBA" id="ARBA00022833"/>
    </source>
</evidence>
<dbReference type="InterPro" id="IPR032466">
    <property type="entry name" value="Metal_Hydrolase"/>
</dbReference>
<evidence type="ECO:0000256" key="2">
    <source>
        <dbReference type="ARBA" id="ARBA00006676"/>
    </source>
</evidence>
<evidence type="ECO:0000313" key="7">
    <source>
        <dbReference type="EMBL" id="SFI64198.1"/>
    </source>
</evidence>
<dbReference type="Proteomes" id="UP000199377">
    <property type="component" value="Unassembled WGS sequence"/>
</dbReference>
<dbReference type="NCBIfam" id="TIGR01430">
    <property type="entry name" value="aden_deam"/>
    <property type="match status" value="1"/>
</dbReference>
<protein>
    <submittedName>
        <fullName evidence="7">Adenosine deaminase</fullName>
    </submittedName>
</protein>
<keyword evidence="5" id="KW-0862">Zinc</keyword>
<dbReference type="InterPro" id="IPR006650">
    <property type="entry name" value="A/AMP_deam_AS"/>
</dbReference>
<comment type="similarity">
    <text evidence="2">Belongs to the metallo-dependent hydrolases superfamily. Adenosine and AMP deaminases family.</text>
</comment>
<keyword evidence="3" id="KW-0479">Metal-binding</keyword>
<comment type="cofactor">
    <cofactor evidence="1">
        <name>Zn(2+)</name>
        <dbReference type="ChEBI" id="CHEBI:29105"/>
    </cofactor>
</comment>
<dbReference type="PROSITE" id="PS00485">
    <property type="entry name" value="A_DEAMINASE"/>
    <property type="match status" value="1"/>
</dbReference>
<evidence type="ECO:0000256" key="4">
    <source>
        <dbReference type="ARBA" id="ARBA00022801"/>
    </source>
</evidence>
<dbReference type="Gene3D" id="3.20.20.140">
    <property type="entry name" value="Metal-dependent hydrolases"/>
    <property type="match status" value="1"/>
</dbReference>
<dbReference type="EMBL" id="FOQH01000008">
    <property type="protein sequence ID" value="SFI64198.1"/>
    <property type="molecule type" value="Genomic_DNA"/>
</dbReference>
<sequence>MTAKIELHLHIEGATPPALAREVAARKGVSTHGMFAEDGGYAWEDFTDFLRAYDRVAALFVTPEDHRQLAESVLRECAKHGVIYAELAISSDHVAEGDPVRFAEYLAAITEGAEAAETATGIKANFVATTIRHLGPDRAARAARLAVDCGHPRVTGLGLAGDERLFHPADFAPAFDIAREGGLKLTAHAGEACGAQSVRDALDALKLDRVDHGVRAVEDPALLARIIDEGVHLATCPGSNVALMSYRDWRAHPIGQLRAMGARASVSTDDPPFFQTDMTREYLELTSAFGWGPAEFAAMARDALDAAFCDAATKAELAARL</sequence>
<gene>
    <name evidence="7" type="ORF">SAMN05216258_108173</name>
</gene>
<dbReference type="PANTHER" id="PTHR43114:SF6">
    <property type="entry name" value="ADENINE DEAMINASE"/>
    <property type="match status" value="1"/>
</dbReference>
<dbReference type="GO" id="GO:0009168">
    <property type="term" value="P:purine ribonucleoside monophosphate biosynthetic process"/>
    <property type="evidence" value="ECO:0007669"/>
    <property type="project" value="InterPro"/>
</dbReference>
<evidence type="ECO:0000313" key="8">
    <source>
        <dbReference type="Proteomes" id="UP000199377"/>
    </source>
</evidence>
<dbReference type="RefSeq" id="WP_092861865.1">
    <property type="nucleotide sequence ID" value="NZ_FOQH01000008.1"/>
</dbReference>
<dbReference type="AlphaFoldDB" id="A0A1I3JVZ8"/>
<keyword evidence="8" id="KW-1185">Reference proteome</keyword>
<dbReference type="OrthoDB" id="105475at2"/>
<evidence type="ECO:0000256" key="3">
    <source>
        <dbReference type="ARBA" id="ARBA00022723"/>
    </source>
</evidence>
<dbReference type="InterPro" id="IPR006330">
    <property type="entry name" value="Ado/ade_deaminase"/>
</dbReference>
<dbReference type="GO" id="GO:0019239">
    <property type="term" value="F:deaminase activity"/>
    <property type="evidence" value="ECO:0007669"/>
    <property type="project" value="InterPro"/>
</dbReference>
<evidence type="ECO:0000256" key="1">
    <source>
        <dbReference type="ARBA" id="ARBA00001947"/>
    </source>
</evidence>
<proteinExistence type="inferred from homology"/>
<organism evidence="7 8">
    <name type="scientific">Albimonas pacifica</name>
    <dbReference type="NCBI Taxonomy" id="1114924"/>
    <lineage>
        <taxon>Bacteria</taxon>
        <taxon>Pseudomonadati</taxon>
        <taxon>Pseudomonadota</taxon>
        <taxon>Alphaproteobacteria</taxon>
        <taxon>Rhodobacterales</taxon>
        <taxon>Paracoccaceae</taxon>
        <taxon>Albimonas</taxon>
    </lineage>
</organism>
<evidence type="ECO:0000259" key="6">
    <source>
        <dbReference type="Pfam" id="PF00962"/>
    </source>
</evidence>
<reference evidence="7 8" key="1">
    <citation type="submission" date="2016-10" db="EMBL/GenBank/DDBJ databases">
        <authorList>
            <person name="de Groot N.N."/>
        </authorList>
    </citation>
    <scope>NUCLEOTIDE SEQUENCE [LARGE SCALE GENOMIC DNA]</scope>
    <source>
        <strain evidence="7 8">CGMCC 1.11030</strain>
    </source>
</reference>
<keyword evidence="4" id="KW-0378">Hydrolase</keyword>
<feature type="domain" description="Adenosine deaminase" evidence="6">
    <location>
        <begin position="4"/>
        <end position="320"/>
    </location>
</feature>
<dbReference type="PANTHER" id="PTHR43114">
    <property type="entry name" value="ADENINE DEAMINASE"/>
    <property type="match status" value="1"/>
</dbReference>
<dbReference type="SUPFAM" id="SSF51556">
    <property type="entry name" value="Metallo-dependent hydrolases"/>
    <property type="match status" value="1"/>
</dbReference>
<dbReference type="Pfam" id="PF00962">
    <property type="entry name" value="A_deaminase"/>
    <property type="match status" value="1"/>
</dbReference>
<name>A0A1I3JVZ8_9RHOB</name>